<gene>
    <name evidence="1" type="ORF">Vadar_006705</name>
</gene>
<sequence>MKSHDCHVLLQRLLPIGMRGFVSKEICTTLFELGNFFQELCSKTLRQSDTEKWEERVVLILCKLERIFPPAFFDVMVHLAVHFPCEAMIAGPVQYRWMYSIERSLGKLKKYVTNKARPEGSNVEAYIVQECLTFCSMYMRDRRNKPERNRDVSDHGFKMEIFNQHVHLFSPNKGAPDPSKREREIAHWFVLYNCPKAEPYLEYVSFYFYMNDLRTQGSEEATEELWSLANGPGSIIDLYSGCISNGVRFHTRDRENRRMCQNSGIVMEGEYRKKNFNFYGYLSEIWELRYAHGGRVALFQCEWYNTGHKSRIYTDEHVTSIDITRIWCKDDPLVLPRNVRQVFYINDTSKGKNWRVVEPIRHRGVWDVPEQDDSPRDPFQQDETVDGGVPIQVEDFEVQQNRDNVNHESIPNDDFMVVHVDDQDNEDDTMVEYMDDEDDDLRRQSDLDDSDVDLDMDYDI</sequence>
<name>A0ACB7XYQ7_9ERIC</name>
<dbReference type="EMBL" id="CM037155">
    <property type="protein sequence ID" value="KAH7845855.1"/>
    <property type="molecule type" value="Genomic_DNA"/>
</dbReference>
<reference evidence="1 2" key="1">
    <citation type="journal article" date="2021" name="Hortic Res">
        <title>High-quality reference genome and annotation aids understanding of berry development for evergreen blueberry (Vaccinium darrowii).</title>
        <authorList>
            <person name="Yu J."/>
            <person name="Hulse-Kemp A.M."/>
            <person name="Babiker E."/>
            <person name="Staton M."/>
        </authorList>
    </citation>
    <scope>NUCLEOTIDE SEQUENCE [LARGE SCALE GENOMIC DNA]</scope>
    <source>
        <strain evidence="2">cv. NJ 8807/NJ 8810</strain>
        <tissue evidence="1">Young leaf</tissue>
    </source>
</reference>
<evidence type="ECO:0000313" key="2">
    <source>
        <dbReference type="Proteomes" id="UP000828048"/>
    </source>
</evidence>
<protein>
    <submittedName>
        <fullName evidence="1">Uncharacterized protein</fullName>
    </submittedName>
</protein>
<organism evidence="1 2">
    <name type="scientific">Vaccinium darrowii</name>
    <dbReference type="NCBI Taxonomy" id="229202"/>
    <lineage>
        <taxon>Eukaryota</taxon>
        <taxon>Viridiplantae</taxon>
        <taxon>Streptophyta</taxon>
        <taxon>Embryophyta</taxon>
        <taxon>Tracheophyta</taxon>
        <taxon>Spermatophyta</taxon>
        <taxon>Magnoliopsida</taxon>
        <taxon>eudicotyledons</taxon>
        <taxon>Gunneridae</taxon>
        <taxon>Pentapetalae</taxon>
        <taxon>asterids</taxon>
        <taxon>Ericales</taxon>
        <taxon>Ericaceae</taxon>
        <taxon>Vaccinioideae</taxon>
        <taxon>Vaccinieae</taxon>
        <taxon>Vaccinium</taxon>
    </lineage>
</organism>
<keyword evidence="2" id="KW-1185">Reference proteome</keyword>
<accession>A0ACB7XYQ7</accession>
<dbReference type="Proteomes" id="UP000828048">
    <property type="component" value="Chromosome 5"/>
</dbReference>
<proteinExistence type="predicted"/>
<evidence type="ECO:0000313" key="1">
    <source>
        <dbReference type="EMBL" id="KAH7845855.1"/>
    </source>
</evidence>
<comment type="caution">
    <text evidence="1">The sequence shown here is derived from an EMBL/GenBank/DDBJ whole genome shotgun (WGS) entry which is preliminary data.</text>
</comment>